<protein>
    <submittedName>
        <fullName evidence="2">Uncharacterized protein</fullName>
    </submittedName>
</protein>
<proteinExistence type="predicted"/>
<evidence type="ECO:0000313" key="2">
    <source>
        <dbReference type="EMBL" id="GFO05455.1"/>
    </source>
</evidence>
<feature type="region of interest" description="Disordered" evidence="1">
    <location>
        <begin position="95"/>
        <end position="147"/>
    </location>
</feature>
<organism evidence="2 3">
    <name type="scientific">Plakobranchus ocellatus</name>
    <dbReference type="NCBI Taxonomy" id="259542"/>
    <lineage>
        <taxon>Eukaryota</taxon>
        <taxon>Metazoa</taxon>
        <taxon>Spiralia</taxon>
        <taxon>Lophotrochozoa</taxon>
        <taxon>Mollusca</taxon>
        <taxon>Gastropoda</taxon>
        <taxon>Heterobranchia</taxon>
        <taxon>Euthyneura</taxon>
        <taxon>Panpulmonata</taxon>
        <taxon>Sacoglossa</taxon>
        <taxon>Placobranchoidea</taxon>
        <taxon>Plakobranchidae</taxon>
        <taxon>Plakobranchus</taxon>
    </lineage>
</organism>
<evidence type="ECO:0000256" key="1">
    <source>
        <dbReference type="SAM" id="MobiDB-lite"/>
    </source>
</evidence>
<dbReference type="EMBL" id="BLXT01003748">
    <property type="protein sequence ID" value="GFO05455.1"/>
    <property type="molecule type" value="Genomic_DNA"/>
</dbReference>
<comment type="caution">
    <text evidence="2">The sequence shown here is derived from an EMBL/GenBank/DDBJ whole genome shotgun (WGS) entry which is preliminary data.</text>
</comment>
<accession>A0AAV4ABC0</accession>
<gene>
    <name evidence="2" type="ORF">PoB_003196000</name>
</gene>
<feature type="compositionally biased region" description="Basic and acidic residues" evidence="1">
    <location>
        <begin position="99"/>
        <end position="118"/>
    </location>
</feature>
<dbReference type="Proteomes" id="UP000735302">
    <property type="component" value="Unassembled WGS sequence"/>
</dbReference>
<keyword evidence="3" id="KW-1185">Reference proteome</keyword>
<dbReference type="AlphaFoldDB" id="A0AAV4ABC0"/>
<evidence type="ECO:0000313" key="3">
    <source>
        <dbReference type="Proteomes" id="UP000735302"/>
    </source>
</evidence>
<feature type="compositionally biased region" description="Basic and acidic residues" evidence="1">
    <location>
        <begin position="138"/>
        <end position="147"/>
    </location>
</feature>
<name>A0AAV4ABC0_9GAST</name>
<reference evidence="2 3" key="1">
    <citation type="journal article" date="2021" name="Elife">
        <title>Chloroplast acquisition without the gene transfer in kleptoplastic sea slugs, Plakobranchus ocellatus.</title>
        <authorList>
            <person name="Maeda T."/>
            <person name="Takahashi S."/>
            <person name="Yoshida T."/>
            <person name="Shimamura S."/>
            <person name="Takaki Y."/>
            <person name="Nagai Y."/>
            <person name="Toyoda A."/>
            <person name="Suzuki Y."/>
            <person name="Arimoto A."/>
            <person name="Ishii H."/>
            <person name="Satoh N."/>
            <person name="Nishiyama T."/>
            <person name="Hasebe M."/>
            <person name="Maruyama T."/>
            <person name="Minagawa J."/>
            <person name="Obokata J."/>
            <person name="Shigenobu S."/>
        </authorList>
    </citation>
    <scope>NUCLEOTIDE SEQUENCE [LARGE SCALE GENOMIC DNA]</scope>
</reference>
<sequence>MPLPSENTDAFISKVEMMFYRWTELAKVTKGQLGELRDVVIRDSCMDPLILRLSFFSKKDLKSIADVRVMAAKYRSAYPNISLGRKKVSVANVAAGPTGKDRDARPAMRDDWNAKDRGGPTYRRSQCSGPPRGWRNSSTRDPKDWQVPEQSRLEWRYSTDRQNENFCGREYCQTTRNVITSAQILYTRKQ</sequence>